<accession>B2JRB4</accession>
<dbReference type="KEGG" id="bph:Bphy_4670"/>
<name>B2JRB4_PARP8</name>
<dbReference type="Proteomes" id="UP000001192">
    <property type="component" value="Chromosome 2"/>
</dbReference>
<evidence type="ECO:0000259" key="2">
    <source>
        <dbReference type="Pfam" id="PF07992"/>
    </source>
</evidence>
<dbReference type="eggNOG" id="COG0446">
    <property type="taxonomic scope" value="Bacteria"/>
</dbReference>
<evidence type="ECO:0000313" key="4">
    <source>
        <dbReference type="Proteomes" id="UP000001192"/>
    </source>
</evidence>
<dbReference type="InterPro" id="IPR051691">
    <property type="entry name" value="Metab_Enz_Cyan_OpOx_G3PDH"/>
</dbReference>
<dbReference type="HOGENOM" id="CLU_030705_1_2_4"/>
<proteinExistence type="predicted"/>
<dbReference type="InterPro" id="IPR041854">
    <property type="entry name" value="BFD-like_2Fe2S-bd_dom_sf"/>
</dbReference>
<protein>
    <submittedName>
        <fullName evidence="3">FAD-dependent pyridine nucleotide-disulphide oxidoreductase</fullName>
    </submittedName>
</protein>
<dbReference type="PANTHER" id="PTHR42949">
    <property type="entry name" value="ANAEROBIC GLYCEROL-3-PHOSPHATE DEHYDROGENASE SUBUNIT B"/>
    <property type="match status" value="1"/>
</dbReference>
<organism evidence="3 4">
    <name type="scientific">Paraburkholderia phymatum (strain DSM 17167 / CIP 108236 / LMG 21445 / STM815)</name>
    <name type="common">Burkholderia phymatum</name>
    <dbReference type="NCBI Taxonomy" id="391038"/>
    <lineage>
        <taxon>Bacteria</taxon>
        <taxon>Pseudomonadati</taxon>
        <taxon>Pseudomonadota</taxon>
        <taxon>Betaproteobacteria</taxon>
        <taxon>Burkholderiales</taxon>
        <taxon>Burkholderiaceae</taxon>
        <taxon>Paraburkholderia</taxon>
    </lineage>
</organism>
<evidence type="ECO:0000313" key="3">
    <source>
        <dbReference type="EMBL" id="ACC73780.1"/>
    </source>
</evidence>
<dbReference type="OrthoDB" id="9801699at2"/>
<dbReference type="PRINTS" id="PR00368">
    <property type="entry name" value="FADPNR"/>
</dbReference>
<dbReference type="PIRSF" id="PIRSF037495">
    <property type="entry name" value="Opine_OX_OoxA/HcnB"/>
    <property type="match status" value="1"/>
</dbReference>
<dbReference type="InterPro" id="IPR017224">
    <property type="entry name" value="Opine_Oxase_asu/HCN_bsu"/>
</dbReference>
<dbReference type="RefSeq" id="WP_012403950.1">
    <property type="nucleotide sequence ID" value="NC_010623.1"/>
</dbReference>
<dbReference type="PANTHER" id="PTHR42949:SF3">
    <property type="entry name" value="ANAEROBIC GLYCEROL-3-PHOSPHATE DEHYDROGENASE SUBUNIT B"/>
    <property type="match status" value="1"/>
</dbReference>
<keyword evidence="4" id="KW-1185">Reference proteome</keyword>
<dbReference type="Gene3D" id="1.10.10.1100">
    <property type="entry name" value="BFD-like [2Fe-2S]-binding domain"/>
    <property type="match status" value="1"/>
</dbReference>
<dbReference type="Pfam" id="PF07992">
    <property type="entry name" value="Pyr_redox_2"/>
    <property type="match status" value="1"/>
</dbReference>
<reference evidence="3" key="1">
    <citation type="submission" date="2008-04" db="EMBL/GenBank/DDBJ databases">
        <title>Complete sequence of chromosome2 of Burkholderia phymatum STM815.</title>
        <authorList>
            <consortium name="US DOE Joint Genome Institute"/>
            <person name="Copeland A."/>
            <person name="Lucas S."/>
            <person name="Lapidus A."/>
            <person name="Glavina del Rio T."/>
            <person name="Bruce D."/>
            <person name="Goodwin L."/>
            <person name="Dalin E."/>
            <person name="Tice H."/>
            <person name="Pitluck S."/>
            <person name="Chain P."/>
            <person name="Malfatti S."/>
            <person name="Shin M."/>
            <person name="Vergez L."/>
            <person name="Schmutz J."/>
            <person name="Larimer F."/>
            <person name="Land M."/>
            <person name="Hauser L."/>
            <person name="Kyrpides N."/>
            <person name="Mikhailova N."/>
            <person name="Bacher J."/>
            <person name="Blanchard J."/>
            <person name="Cohan F."/>
            <person name="James E."/>
            <person name="Lawrence J."/>
            <person name="Lizotte-Waniewski M."/>
            <person name="Moulin L."/>
            <person name="Rainey P."/>
            <person name="Riley M."/>
            <person name="Souza V."/>
            <person name="Wertz J."/>
            <person name="Young P."/>
        </authorList>
    </citation>
    <scope>NUCLEOTIDE SEQUENCE</scope>
    <source>
        <strain evidence="3">STM815</strain>
    </source>
</reference>
<dbReference type="SUPFAM" id="SSF51905">
    <property type="entry name" value="FAD/NAD(P)-binding domain"/>
    <property type="match status" value="1"/>
</dbReference>
<dbReference type="PRINTS" id="PR00469">
    <property type="entry name" value="PNDRDTASEII"/>
</dbReference>
<evidence type="ECO:0000256" key="1">
    <source>
        <dbReference type="ARBA" id="ARBA00023002"/>
    </source>
</evidence>
<keyword evidence="1" id="KW-0560">Oxidoreductase</keyword>
<gene>
    <name evidence="3" type="ordered locus">Bphy_4670</name>
</gene>
<dbReference type="EMBL" id="CP001044">
    <property type="protein sequence ID" value="ACC73780.1"/>
    <property type="molecule type" value="Genomic_DNA"/>
</dbReference>
<dbReference type="GO" id="GO:0016491">
    <property type="term" value="F:oxidoreductase activity"/>
    <property type="evidence" value="ECO:0007669"/>
    <property type="project" value="UniProtKB-KW"/>
</dbReference>
<sequence length="427" mass="44294">MNDQHFDVVVVGAGPAGLAAACEAAQAGGRVAVLDDNPNAGGQVWRNGPAHPPADDLSSLLHRIAAHGNVTLTCAARIVAPLDAGRLLVESVEYGAACIGYGRLILATGARERLLPFAGWTLPGVTGAGGLQALIKGGVPVRGERVVIAGSGPLLFASLATARAAGAHVVAVVEQATFGSVMRFGVSLAATPAKLVQALQLTRGLTGFRYLTSSVVRAAHGKERVERAIVERDDGRIVTIDCDRIACGYGLVPNTTLARALGCATCEDGAIAVDDAQRTSVANVFAAGECTGVGGMERARVEGRIAGLRAIGVEPDETLVRERARWQRFAARVGAAFALRGAALQLPADDTLLCRCEDVSIGEVRAQRSWRDAKLHTRCGMGACQGRICGGAAQALFGWDVTQVRPPIHPAQIATLMLAADTAEDSH</sequence>
<dbReference type="InterPro" id="IPR036188">
    <property type="entry name" value="FAD/NAD-bd_sf"/>
</dbReference>
<dbReference type="AlphaFoldDB" id="B2JRB4"/>
<dbReference type="InterPro" id="IPR023753">
    <property type="entry name" value="FAD/NAD-binding_dom"/>
</dbReference>
<dbReference type="Gene3D" id="3.50.50.60">
    <property type="entry name" value="FAD/NAD(P)-binding domain"/>
    <property type="match status" value="2"/>
</dbReference>
<dbReference type="STRING" id="391038.Bphy_4670"/>
<feature type="domain" description="FAD/NAD(P)-binding" evidence="2">
    <location>
        <begin position="6"/>
        <end position="299"/>
    </location>
</feature>